<feature type="region of interest" description="Disordered" evidence="1">
    <location>
        <begin position="31"/>
        <end position="64"/>
    </location>
</feature>
<dbReference type="Proteomes" id="UP001243364">
    <property type="component" value="Unassembled WGS sequence"/>
</dbReference>
<accession>A0ABU0Q7J0</accession>
<sequence>MSSGLNRGGAPIAGSRVAIFVLRDLDPPALGEVGEVGDHLHQQPHPERNQVLAPQALRGRARRP</sequence>
<feature type="compositionally biased region" description="Basic and acidic residues" evidence="1">
    <location>
        <begin position="36"/>
        <end position="48"/>
    </location>
</feature>
<gene>
    <name evidence="2" type="ORF">QFZ56_005591</name>
</gene>
<evidence type="ECO:0000256" key="1">
    <source>
        <dbReference type="SAM" id="MobiDB-lite"/>
    </source>
</evidence>
<reference evidence="2 3" key="1">
    <citation type="submission" date="2023-07" db="EMBL/GenBank/DDBJ databases">
        <title>Comparative genomics of wheat-associated soil bacteria to identify genetic determinants of phenazine resistance.</title>
        <authorList>
            <person name="Mouncey N."/>
        </authorList>
    </citation>
    <scope>NUCLEOTIDE SEQUENCE [LARGE SCALE GENOMIC DNA]</scope>
    <source>
        <strain evidence="2 3">W4I19-2</strain>
    </source>
</reference>
<name>A0ABU0Q7J0_STRAH</name>
<evidence type="ECO:0000313" key="2">
    <source>
        <dbReference type="EMBL" id="MDQ0686628.1"/>
    </source>
</evidence>
<keyword evidence="3" id="KW-1185">Reference proteome</keyword>
<protein>
    <submittedName>
        <fullName evidence="2">Uncharacterized protein</fullName>
    </submittedName>
</protein>
<dbReference type="EMBL" id="JAUSYA010000001">
    <property type="protein sequence ID" value="MDQ0686628.1"/>
    <property type="molecule type" value="Genomic_DNA"/>
</dbReference>
<organism evidence="2 3">
    <name type="scientific">Streptomyces achromogenes</name>
    <dbReference type="NCBI Taxonomy" id="67255"/>
    <lineage>
        <taxon>Bacteria</taxon>
        <taxon>Bacillati</taxon>
        <taxon>Actinomycetota</taxon>
        <taxon>Actinomycetes</taxon>
        <taxon>Kitasatosporales</taxon>
        <taxon>Streptomycetaceae</taxon>
        <taxon>Streptomyces</taxon>
    </lineage>
</organism>
<dbReference type="RefSeq" id="WP_307046348.1">
    <property type="nucleotide sequence ID" value="NZ_JAUSYA010000001.1"/>
</dbReference>
<comment type="caution">
    <text evidence="2">The sequence shown here is derived from an EMBL/GenBank/DDBJ whole genome shotgun (WGS) entry which is preliminary data.</text>
</comment>
<proteinExistence type="predicted"/>
<evidence type="ECO:0000313" key="3">
    <source>
        <dbReference type="Proteomes" id="UP001243364"/>
    </source>
</evidence>